<feature type="non-terminal residue" evidence="1">
    <location>
        <position position="121"/>
    </location>
</feature>
<dbReference type="EMBL" id="JACGCM010002501">
    <property type="protein sequence ID" value="KAF6139299.1"/>
    <property type="molecule type" value="Genomic_DNA"/>
</dbReference>
<comment type="caution">
    <text evidence="1">The sequence shown here is derived from an EMBL/GenBank/DDBJ whole genome shotgun (WGS) entry which is preliminary data.</text>
</comment>
<accession>A0A7J7L9R0</accession>
<organism evidence="1 2">
    <name type="scientific">Kingdonia uniflora</name>
    <dbReference type="NCBI Taxonomy" id="39325"/>
    <lineage>
        <taxon>Eukaryota</taxon>
        <taxon>Viridiplantae</taxon>
        <taxon>Streptophyta</taxon>
        <taxon>Embryophyta</taxon>
        <taxon>Tracheophyta</taxon>
        <taxon>Spermatophyta</taxon>
        <taxon>Magnoliopsida</taxon>
        <taxon>Ranunculales</taxon>
        <taxon>Circaeasteraceae</taxon>
        <taxon>Kingdonia</taxon>
    </lineage>
</organism>
<protein>
    <submittedName>
        <fullName evidence="1">Uncharacterized protein</fullName>
    </submittedName>
</protein>
<dbReference type="Proteomes" id="UP000541444">
    <property type="component" value="Unassembled WGS sequence"/>
</dbReference>
<gene>
    <name evidence="1" type="ORF">GIB67_021509</name>
</gene>
<dbReference type="AlphaFoldDB" id="A0A7J7L9R0"/>
<reference evidence="1 2" key="1">
    <citation type="journal article" date="2020" name="IScience">
        <title>Genome Sequencing of the Endangered Kingdonia uniflora (Circaeasteraceae, Ranunculales) Reveals Potential Mechanisms of Evolutionary Specialization.</title>
        <authorList>
            <person name="Sun Y."/>
            <person name="Deng T."/>
            <person name="Zhang A."/>
            <person name="Moore M.J."/>
            <person name="Landis J.B."/>
            <person name="Lin N."/>
            <person name="Zhang H."/>
            <person name="Zhang X."/>
            <person name="Huang J."/>
            <person name="Zhang X."/>
            <person name="Sun H."/>
            <person name="Wang H."/>
        </authorList>
    </citation>
    <scope>NUCLEOTIDE SEQUENCE [LARGE SCALE GENOMIC DNA]</scope>
    <source>
        <strain evidence="1">TB1705</strain>
        <tissue evidence="1">Leaf</tissue>
    </source>
</reference>
<keyword evidence="2" id="KW-1185">Reference proteome</keyword>
<proteinExistence type="predicted"/>
<name>A0A7J7L9R0_9MAGN</name>
<evidence type="ECO:0000313" key="2">
    <source>
        <dbReference type="Proteomes" id="UP000541444"/>
    </source>
</evidence>
<evidence type="ECO:0000313" key="1">
    <source>
        <dbReference type="EMBL" id="KAF6139299.1"/>
    </source>
</evidence>
<sequence>MRTKTMLNYHYLDEIYGKSTATGQYGRSTKNMKFEKLSDVNITQVQDSSDDTAVEDDSPLLNNEVEKIKKKKKCKLPETTSTAEDIKKGKMSTGKGMIDALKSIVSAVDGMKNRRSESKMK</sequence>